<dbReference type="RefSeq" id="WP_086632184.1">
    <property type="nucleotide sequence ID" value="NZ_JOPB01000005.1"/>
</dbReference>
<dbReference type="Pfam" id="PF13372">
    <property type="entry name" value="Alginate_exp"/>
    <property type="match status" value="1"/>
</dbReference>
<dbReference type="EMBL" id="JOPB01000005">
    <property type="protein sequence ID" value="OUI78775.1"/>
    <property type="molecule type" value="Genomic_DNA"/>
</dbReference>
<accession>A0A251ZVS5</accession>
<dbReference type="AlphaFoldDB" id="A0A251ZVS5"/>
<keyword evidence="1" id="KW-0732">Signal</keyword>
<keyword evidence="4" id="KW-1185">Reference proteome</keyword>
<dbReference type="Proteomes" id="UP000194946">
    <property type="component" value="Unassembled WGS sequence"/>
</dbReference>
<feature type="chain" id="PRO_5012535664" description="Alginate export domain-containing protein" evidence="1">
    <location>
        <begin position="34"/>
        <end position="560"/>
    </location>
</feature>
<sequence length="560" mass="62263">MNHHQIFLSKTLKTTSLLLSFTFISFLPTLTYAATSTSVSETTTSDDSKTINDSCKNIVTANGKYGRSRSTNYGVFNTNNGFGPVGNYSWFAFGQGAPYAQARWVEDWSGLCNDPDKNKDWFNKLKYIKLNDSGSIWLSLNGNERLRYVFDSRPYMGFANKKDSSRFLLRSQYGADLHAGSHVRAYVELINGAAGGVRQFGYQTGYQRSRINLQQGFLELKANMLGAKMGVMGGRQFFIDGPPSMISPRELTNVRQSWDGFRGYAFWKRFRVDLFDLWQTDLHNDRTAFTYGPNYNARLYGAYSSLALPSFYALGKKSQIFVDAFFLGYLYNSRGGPSAIPTAKIGGWEKGSTRRDNIGGRVSGNLGVINFDLTGIYQGGQFRPANNGDSRPVRAYAFNSIISYAVPNVPGKLVVGLQSDYASGGNYNKTKGAVRNFAVPYFPQANYLDMTLYLTTSNSVSTGPLITYNPTKKSLLKLHAPFLWRASTNDTIYGTGFTYPLRDNYSGGFIGSVPQFTFAYEIAPHLVLTNDIAGFIASNSLKRAGAQNSAFVMESLDFRF</sequence>
<protein>
    <recommendedName>
        <fullName evidence="2">Alginate export domain-containing protein</fullName>
    </recommendedName>
</protein>
<name>A0A251ZVS5_9PROT</name>
<feature type="signal peptide" evidence="1">
    <location>
        <begin position="1"/>
        <end position="33"/>
    </location>
</feature>
<evidence type="ECO:0000256" key="1">
    <source>
        <dbReference type="SAM" id="SignalP"/>
    </source>
</evidence>
<evidence type="ECO:0000313" key="3">
    <source>
        <dbReference type="EMBL" id="OUI78775.1"/>
    </source>
</evidence>
<organism evidence="3 4">
    <name type="scientific">Commensalibacter intestini</name>
    <dbReference type="NCBI Taxonomy" id="479936"/>
    <lineage>
        <taxon>Bacteria</taxon>
        <taxon>Pseudomonadati</taxon>
        <taxon>Pseudomonadota</taxon>
        <taxon>Alphaproteobacteria</taxon>
        <taxon>Acetobacterales</taxon>
        <taxon>Acetobacteraceae</taxon>
    </lineage>
</organism>
<gene>
    <name evidence="3" type="ORF">HK18_07805</name>
</gene>
<reference evidence="4" key="1">
    <citation type="submission" date="2014-06" db="EMBL/GenBank/DDBJ databases">
        <authorList>
            <person name="Winans N.J."/>
            <person name="Newell P.D."/>
            <person name="Douglas A.E."/>
        </authorList>
    </citation>
    <scope>NUCLEOTIDE SEQUENCE [LARGE SCALE GENOMIC DNA]</scope>
    <source>
        <strain evidence="4">DmL_052</strain>
    </source>
</reference>
<evidence type="ECO:0000313" key="4">
    <source>
        <dbReference type="Proteomes" id="UP000194946"/>
    </source>
</evidence>
<evidence type="ECO:0000259" key="2">
    <source>
        <dbReference type="Pfam" id="PF13372"/>
    </source>
</evidence>
<proteinExistence type="predicted"/>
<dbReference type="InterPro" id="IPR025388">
    <property type="entry name" value="Alginate_export_dom"/>
</dbReference>
<feature type="domain" description="Alginate export" evidence="2">
    <location>
        <begin position="137"/>
        <end position="551"/>
    </location>
</feature>
<comment type="caution">
    <text evidence="3">The sequence shown here is derived from an EMBL/GenBank/DDBJ whole genome shotgun (WGS) entry which is preliminary data.</text>
</comment>